<reference evidence="5 6" key="1">
    <citation type="submission" date="2019-07" db="EMBL/GenBank/DDBJ databases">
        <title>Genomes of Cafeteria roenbergensis.</title>
        <authorList>
            <person name="Fischer M.G."/>
            <person name="Hackl T."/>
            <person name="Roman M."/>
        </authorList>
    </citation>
    <scope>NUCLEOTIDE SEQUENCE [LARGE SCALE GENOMIC DNA]</scope>
    <source>
        <strain evidence="2 7">Cflag</strain>
        <strain evidence="4 5">E4-10P</strain>
        <strain evidence="3 6">RCC970-E3</strain>
    </source>
</reference>
<accession>A0A5A8E0A3</accession>
<comment type="caution">
    <text evidence="3">The sequence shown here is derived from an EMBL/GenBank/DDBJ whole genome shotgun (WGS) entry which is preliminary data.</text>
</comment>
<sequence length="106" mass="11195">MRVEFDERFEGELAARCVESREEQRGHNLLKLAIERVPLSVIADLEKKMRADVSAARAGKAPSAAAGGPPGVKSGAQSDAALFGTIVDSEIASGRVTGVVKRKPAH</sequence>
<name>A0A5A8E0A3_CAFRO</name>
<dbReference type="Proteomes" id="UP000324907">
    <property type="component" value="Unassembled WGS sequence"/>
</dbReference>
<evidence type="ECO:0000256" key="1">
    <source>
        <dbReference type="SAM" id="MobiDB-lite"/>
    </source>
</evidence>
<evidence type="ECO:0000313" key="3">
    <source>
        <dbReference type="EMBL" id="KAA0169480.1"/>
    </source>
</evidence>
<dbReference type="EMBL" id="VLTL01000022">
    <property type="protein sequence ID" value="KAA0169480.1"/>
    <property type="molecule type" value="Genomic_DNA"/>
</dbReference>
<gene>
    <name evidence="4" type="ORF">FNF27_04305</name>
    <name evidence="3" type="ORF">FNF28_02092</name>
    <name evidence="2" type="ORF">FNF31_01229</name>
</gene>
<dbReference type="Proteomes" id="UP000322899">
    <property type="component" value="Unassembled WGS sequence"/>
</dbReference>
<evidence type="ECO:0000313" key="6">
    <source>
        <dbReference type="Proteomes" id="UP000324907"/>
    </source>
</evidence>
<evidence type="ECO:0000313" key="2">
    <source>
        <dbReference type="EMBL" id="KAA0166854.1"/>
    </source>
</evidence>
<feature type="region of interest" description="Disordered" evidence="1">
    <location>
        <begin position="53"/>
        <end position="75"/>
    </location>
</feature>
<protein>
    <submittedName>
        <fullName evidence="3">Uncharacterized protein</fullName>
    </submittedName>
</protein>
<organism evidence="3 6">
    <name type="scientific">Cafeteria roenbergensis</name>
    <name type="common">Marine flagellate</name>
    <dbReference type="NCBI Taxonomy" id="33653"/>
    <lineage>
        <taxon>Eukaryota</taxon>
        <taxon>Sar</taxon>
        <taxon>Stramenopiles</taxon>
        <taxon>Bigyra</taxon>
        <taxon>Opalozoa</taxon>
        <taxon>Bicosoecida</taxon>
        <taxon>Cafeteriaceae</taxon>
        <taxon>Cafeteria</taxon>
    </lineage>
</organism>
<evidence type="ECO:0000313" key="5">
    <source>
        <dbReference type="Proteomes" id="UP000322899"/>
    </source>
</evidence>
<evidence type="ECO:0000313" key="7">
    <source>
        <dbReference type="Proteomes" id="UP000325113"/>
    </source>
</evidence>
<dbReference type="Proteomes" id="UP000325113">
    <property type="component" value="Unassembled WGS sequence"/>
</dbReference>
<dbReference type="EMBL" id="VLTO01000024">
    <property type="protein sequence ID" value="KAA0174293.1"/>
    <property type="molecule type" value="Genomic_DNA"/>
</dbReference>
<evidence type="ECO:0000313" key="4">
    <source>
        <dbReference type="EMBL" id="KAA0174293.1"/>
    </source>
</evidence>
<proteinExistence type="predicted"/>
<dbReference type="AlphaFoldDB" id="A0A5A8E0A3"/>
<dbReference type="EMBL" id="VLTM01000007">
    <property type="protein sequence ID" value="KAA0166854.1"/>
    <property type="molecule type" value="Genomic_DNA"/>
</dbReference>